<evidence type="ECO:0000313" key="2">
    <source>
        <dbReference type="EMBL" id="GGH83869.1"/>
    </source>
</evidence>
<gene>
    <name evidence="2" type="primary">yndM</name>
    <name evidence="2" type="ORF">GCM10007096_25630</name>
</gene>
<feature type="transmembrane region" description="Helical" evidence="1">
    <location>
        <begin position="87"/>
        <end position="105"/>
    </location>
</feature>
<keyword evidence="1" id="KW-1133">Transmembrane helix</keyword>
<accession>A0A8J2ZWL4</accession>
<keyword evidence="3" id="KW-1185">Reference proteome</keyword>
<evidence type="ECO:0000313" key="3">
    <source>
        <dbReference type="Proteomes" id="UP000656813"/>
    </source>
</evidence>
<feature type="transmembrane region" description="Helical" evidence="1">
    <location>
        <begin position="7"/>
        <end position="27"/>
    </location>
</feature>
<dbReference type="InterPro" id="IPR019649">
    <property type="entry name" value="DUF2512"/>
</dbReference>
<dbReference type="RefSeq" id="WP_188497767.1">
    <property type="nucleotide sequence ID" value="NZ_BMFV01000019.1"/>
</dbReference>
<dbReference type="EMBL" id="BMFV01000019">
    <property type="protein sequence ID" value="GGH83869.1"/>
    <property type="molecule type" value="Genomic_DNA"/>
</dbReference>
<organism evidence="2 3">
    <name type="scientific">Pullulanibacillus pueri</name>
    <dbReference type="NCBI Taxonomy" id="1437324"/>
    <lineage>
        <taxon>Bacteria</taxon>
        <taxon>Bacillati</taxon>
        <taxon>Bacillota</taxon>
        <taxon>Bacilli</taxon>
        <taxon>Bacillales</taxon>
        <taxon>Sporolactobacillaceae</taxon>
        <taxon>Pullulanibacillus</taxon>
    </lineage>
</organism>
<feature type="transmembrane region" description="Helical" evidence="1">
    <location>
        <begin position="33"/>
        <end position="53"/>
    </location>
</feature>
<reference evidence="2" key="2">
    <citation type="submission" date="2020-09" db="EMBL/GenBank/DDBJ databases">
        <authorList>
            <person name="Sun Q."/>
            <person name="Zhou Y."/>
        </authorList>
    </citation>
    <scope>NUCLEOTIDE SEQUENCE</scope>
    <source>
        <strain evidence="2">CGMCC 1.12777</strain>
    </source>
</reference>
<dbReference type="AlphaFoldDB" id="A0A8J2ZWL4"/>
<dbReference type="Proteomes" id="UP000656813">
    <property type="component" value="Unassembled WGS sequence"/>
</dbReference>
<reference evidence="2" key="1">
    <citation type="journal article" date="2014" name="Int. J. Syst. Evol. Microbiol.">
        <title>Complete genome sequence of Corynebacterium casei LMG S-19264T (=DSM 44701T), isolated from a smear-ripened cheese.</title>
        <authorList>
            <consortium name="US DOE Joint Genome Institute (JGI-PGF)"/>
            <person name="Walter F."/>
            <person name="Albersmeier A."/>
            <person name="Kalinowski J."/>
            <person name="Ruckert C."/>
        </authorList>
    </citation>
    <scope>NUCLEOTIDE SEQUENCE</scope>
    <source>
        <strain evidence="2">CGMCC 1.12777</strain>
    </source>
</reference>
<evidence type="ECO:0000256" key="1">
    <source>
        <dbReference type="SAM" id="Phobius"/>
    </source>
</evidence>
<name>A0A8J2ZWL4_9BACL</name>
<sequence>MQHITLLLVKFITCLIAFALGLDLFFAATFTDILTFSLLVTVISYIVGDRIVLPRFGNTTATIIDFLITYVSVWVFGNILLNSYLQIAWGSIISAVVITIAEVFVHRYILKHNAIEEGPQARQSHYKQHVDYGTEFAEESDFKDKK</sequence>
<proteinExistence type="predicted"/>
<feature type="transmembrane region" description="Helical" evidence="1">
    <location>
        <begin position="60"/>
        <end position="81"/>
    </location>
</feature>
<protein>
    <submittedName>
        <fullName evidence="2">Membrane protein</fullName>
    </submittedName>
</protein>
<dbReference type="Pfam" id="PF10710">
    <property type="entry name" value="DUF2512"/>
    <property type="match status" value="1"/>
</dbReference>
<comment type="caution">
    <text evidence="2">The sequence shown here is derived from an EMBL/GenBank/DDBJ whole genome shotgun (WGS) entry which is preliminary data.</text>
</comment>
<keyword evidence="1" id="KW-0472">Membrane</keyword>
<keyword evidence="1" id="KW-0812">Transmembrane</keyword>